<sequence length="214" mass="24454">MDGMMQYMSELDVSPENVSFLILAEIVQCPAMGEMTRQGFVDGWTNIGYAFTWPAFSTRTSTVSATTIPAQTQHINSIQSQLPSNNPTSRAHMRKIYRYTFPLFKPAESRAIQLDVATTLWRVLFAPPSMSWNTETTPWLDWWIEFLEARYKKAVNKDMWDQTYEFAEKTLGDEKMAWYDESTSAWPAVVDEFIGWVKERRGSGGGGGESMQVD</sequence>
<reference evidence="1" key="1">
    <citation type="submission" date="2024-09" db="EMBL/GenBank/DDBJ databases">
        <title>Black Yeasts Isolated from many extreme environments.</title>
        <authorList>
            <person name="Coleine C."/>
            <person name="Stajich J.E."/>
            <person name="Selbmann L."/>
        </authorList>
    </citation>
    <scope>NUCLEOTIDE SEQUENCE</scope>
    <source>
        <strain evidence="1">CCFEE 5737</strain>
    </source>
</reference>
<accession>A0ACC3DLM4</accession>
<dbReference type="Proteomes" id="UP001186974">
    <property type="component" value="Unassembled WGS sequence"/>
</dbReference>
<organism evidence="1 2">
    <name type="scientific">Coniosporium uncinatum</name>
    <dbReference type="NCBI Taxonomy" id="93489"/>
    <lineage>
        <taxon>Eukaryota</taxon>
        <taxon>Fungi</taxon>
        <taxon>Dikarya</taxon>
        <taxon>Ascomycota</taxon>
        <taxon>Pezizomycotina</taxon>
        <taxon>Dothideomycetes</taxon>
        <taxon>Dothideomycetes incertae sedis</taxon>
        <taxon>Coniosporium</taxon>
    </lineage>
</organism>
<keyword evidence="2" id="KW-1185">Reference proteome</keyword>
<proteinExistence type="predicted"/>
<protein>
    <submittedName>
        <fullName evidence="1">Uncharacterized protein</fullName>
    </submittedName>
</protein>
<gene>
    <name evidence="1" type="ORF">LTS18_009782</name>
</gene>
<dbReference type="EMBL" id="JAWDJW010002676">
    <property type="protein sequence ID" value="KAK3077608.1"/>
    <property type="molecule type" value="Genomic_DNA"/>
</dbReference>
<name>A0ACC3DLM4_9PEZI</name>
<comment type="caution">
    <text evidence="1">The sequence shown here is derived from an EMBL/GenBank/DDBJ whole genome shotgun (WGS) entry which is preliminary data.</text>
</comment>
<evidence type="ECO:0000313" key="1">
    <source>
        <dbReference type="EMBL" id="KAK3077608.1"/>
    </source>
</evidence>
<evidence type="ECO:0000313" key="2">
    <source>
        <dbReference type="Proteomes" id="UP001186974"/>
    </source>
</evidence>